<protein>
    <recommendedName>
        <fullName evidence="8">Gustatory receptor</fullName>
    </recommendedName>
</protein>
<feature type="transmembrane region" description="Helical" evidence="8">
    <location>
        <begin position="165"/>
        <end position="191"/>
    </location>
</feature>
<feature type="transmembrane region" description="Helical" evidence="8">
    <location>
        <begin position="86"/>
        <end position="108"/>
    </location>
</feature>
<dbReference type="eggNOG" id="ENOG502S2QD">
    <property type="taxonomic scope" value="Eukaryota"/>
</dbReference>
<dbReference type="GO" id="GO:0005886">
    <property type="term" value="C:plasma membrane"/>
    <property type="evidence" value="ECO:0007669"/>
    <property type="project" value="UniProtKB-SubCell"/>
</dbReference>
<evidence type="ECO:0000256" key="2">
    <source>
        <dbReference type="ARBA" id="ARBA00022475"/>
    </source>
</evidence>
<dbReference type="FunCoup" id="D6X1J1">
    <property type="interactions" value="18"/>
</dbReference>
<proteinExistence type="inferred from homology"/>
<reference evidence="9 10" key="2">
    <citation type="journal article" date="2010" name="Nucleic Acids Res.">
        <title>BeetleBase in 2010: revisions to provide comprehensive genomic information for Tribolium castaneum.</title>
        <authorList>
            <person name="Kim H.S."/>
            <person name="Murphy T."/>
            <person name="Xia J."/>
            <person name="Caragea D."/>
            <person name="Park Y."/>
            <person name="Beeman R.W."/>
            <person name="Lorenzen M.D."/>
            <person name="Butcher S."/>
            <person name="Manak J.R."/>
            <person name="Brown S.J."/>
        </authorList>
    </citation>
    <scope>GENOME REANNOTATION</scope>
    <source>
        <strain evidence="9 10">Georgia GA2</strain>
    </source>
</reference>
<comment type="similarity">
    <text evidence="8">Belongs to the insect chemoreceptor superfamily. Gustatory receptor (GR) family.</text>
</comment>
<dbReference type="PANTHER" id="PTHR21143">
    <property type="entry name" value="INVERTEBRATE GUSTATORY RECEPTOR"/>
    <property type="match status" value="1"/>
</dbReference>
<organism evidence="9 10">
    <name type="scientific">Tribolium castaneum</name>
    <name type="common">Red flour beetle</name>
    <dbReference type="NCBI Taxonomy" id="7070"/>
    <lineage>
        <taxon>Eukaryota</taxon>
        <taxon>Metazoa</taxon>
        <taxon>Ecdysozoa</taxon>
        <taxon>Arthropoda</taxon>
        <taxon>Hexapoda</taxon>
        <taxon>Insecta</taxon>
        <taxon>Pterygota</taxon>
        <taxon>Neoptera</taxon>
        <taxon>Endopterygota</taxon>
        <taxon>Coleoptera</taxon>
        <taxon>Polyphaga</taxon>
        <taxon>Cucujiformia</taxon>
        <taxon>Tenebrionidae</taxon>
        <taxon>Tenebrionidae incertae sedis</taxon>
        <taxon>Tribolium</taxon>
    </lineage>
</organism>
<keyword evidence="5 8" id="KW-0472">Membrane</keyword>
<gene>
    <name evidence="9" type="primary">TcGr23</name>
    <name evidence="9" type="ORF">TcasGA2_TC030123</name>
</gene>
<feature type="transmembrane region" description="Helical" evidence="8">
    <location>
        <begin position="136"/>
        <end position="159"/>
    </location>
</feature>
<dbReference type="GO" id="GO:0008049">
    <property type="term" value="P:male courtship behavior"/>
    <property type="evidence" value="ECO:0000318"/>
    <property type="project" value="GO_Central"/>
</dbReference>
<reference evidence="9 10" key="1">
    <citation type="journal article" date="2008" name="Nature">
        <title>The genome of the model beetle and pest Tribolium castaneum.</title>
        <authorList>
            <consortium name="Tribolium Genome Sequencing Consortium"/>
            <person name="Richards S."/>
            <person name="Gibbs R.A."/>
            <person name="Weinstock G.M."/>
            <person name="Brown S.J."/>
            <person name="Denell R."/>
            <person name="Beeman R.W."/>
            <person name="Gibbs R."/>
            <person name="Beeman R.W."/>
            <person name="Brown S.J."/>
            <person name="Bucher G."/>
            <person name="Friedrich M."/>
            <person name="Grimmelikhuijzen C.J."/>
            <person name="Klingler M."/>
            <person name="Lorenzen M."/>
            <person name="Richards S."/>
            <person name="Roth S."/>
            <person name="Schroder R."/>
            <person name="Tautz D."/>
            <person name="Zdobnov E.M."/>
            <person name="Muzny D."/>
            <person name="Gibbs R.A."/>
            <person name="Weinstock G.M."/>
            <person name="Attaway T."/>
            <person name="Bell S."/>
            <person name="Buhay C.J."/>
            <person name="Chandrabose M.N."/>
            <person name="Chavez D."/>
            <person name="Clerk-Blankenburg K.P."/>
            <person name="Cree A."/>
            <person name="Dao M."/>
            <person name="Davis C."/>
            <person name="Chacko J."/>
            <person name="Dinh H."/>
            <person name="Dugan-Rocha S."/>
            <person name="Fowler G."/>
            <person name="Garner T.T."/>
            <person name="Garnes J."/>
            <person name="Gnirke A."/>
            <person name="Hawes A."/>
            <person name="Hernandez J."/>
            <person name="Hines S."/>
            <person name="Holder M."/>
            <person name="Hume J."/>
            <person name="Jhangiani S.N."/>
            <person name="Joshi V."/>
            <person name="Khan Z.M."/>
            <person name="Jackson L."/>
            <person name="Kovar C."/>
            <person name="Kowis A."/>
            <person name="Lee S."/>
            <person name="Lewis L.R."/>
            <person name="Margolis J."/>
            <person name="Morgan M."/>
            <person name="Nazareth L.V."/>
            <person name="Nguyen N."/>
            <person name="Okwuonu G."/>
            <person name="Parker D."/>
            <person name="Richards S."/>
            <person name="Ruiz S.J."/>
            <person name="Santibanez J."/>
            <person name="Savard J."/>
            <person name="Scherer S.E."/>
            <person name="Schneider B."/>
            <person name="Sodergren E."/>
            <person name="Tautz D."/>
            <person name="Vattahil S."/>
            <person name="Villasana D."/>
            <person name="White C.S."/>
            <person name="Wright R."/>
            <person name="Park Y."/>
            <person name="Beeman R.W."/>
            <person name="Lord J."/>
            <person name="Oppert B."/>
            <person name="Lorenzen M."/>
            <person name="Brown S."/>
            <person name="Wang L."/>
            <person name="Savard J."/>
            <person name="Tautz D."/>
            <person name="Richards S."/>
            <person name="Weinstock G."/>
            <person name="Gibbs R.A."/>
            <person name="Liu Y."/>
            <person name="Worley K."/>
            <person name="Weinstock G."/>
            <person name="Elsik C.G."/>
            <person name="Reese J.T."/>
            <person name="Elhaik E."/>
            <person name="Landan G."/>
            <person name="Graur D."/>
            <person name="Arensburger P."/>
            <person name="Atkinson P."/>
            <person name="Beeman R.W."/>
            <person name="Beidler J."/>
            <person name="Brown S.J."/>
            <person name="Demuth J.P."/>
            <person name="Drury D.W."/>
            <person name="Du Y.Z."/>
            <person name="Fujiwara H."/>
            <person name="Lorenzen M."/>
            <person name="Maselli V."/>
            <person name="Osanai M."/>
            <person name="Park Y."/>
            <person name="Robertson H.M."/>
            <person name="Tu Z."/>
            <person name="Wang J.J."/>
            <person name="Wang S."/>
            <person name="Richards S."/>
            <person name="Song H."/>
            <person name="Zhang L."/>
            <person name="Sodergren E."/>
            <person name="Werner D."/>
            <person name="Stanke M."/>
            <person name="Morgenstern B."/>
            <person name="Solovyev V."/>
            <person name="Kosarev P."/>
            <person name="Brown G."/>
            <person name="Chen H.C."/>
            <person name="Ermolaeva O."/>
            <person name="Hlavina W."/>
            <person name="Kapustin Y."/>
            <person name="Kiryutin B."/>
            <person name="Kitts P."/>
            <person name="Maglott D."/>
            <person name="Pruitt K."/>
            <person name="Sapojnikov V."/>
            <person name="Souvorov A."/>
            <person name="Mackey A.J."/>
            <person name="Waterhouse R.M."/>
            <person name="Wyder S."/>
            <person name="Zdobnov E.M."/>
            <person name="Zdobnov E.M."/>
            <person name="Wyder S."/>
            <person name="Kriventseva E.V."/>
            <person name="Kadowaki T."/>
            <person name="Bork P."/>
            <person name="Aranda M."/>
            <person name="Bao R."/>
            <person name="Beermann A."/>
            <person name="Berns N."/>
            <person name="Bolognesi R."/>
            <person name="Bonneton F."/>
            <person name="Bopp D."/>
            <person name="Brown S.J."/>
            <person name="Bucher G."/>
            <person name="Butts T."/>
            <person name="Chaumot A."/>
            <person name="Denell R.E."/>
            <person name="Ferrier D.E."/>
            <person name="Friedrich M."/>
            <person name="Gordon C.M."/>
            <person name="Jindra M."/>
            <person name="Klingler M."/>
            <person name="Lan Q."/>
            <person name="Lattorff H.M."/>
            <person name="Laudet V."/>
            <person name="von Levetsow C."/>
            <person name="Liu Z."/>
            <person name="Lutz R."/>
            <person name="Lynch J.A."/>
            <person name="da Fonseca R.N."/>
            <person name="Posnien N."/>
            <person name="Reuter R."/>
            <person name="Roth S."/>
            <person name="Savard J."/>
            <person name="Schinko J.B."/>
            <person name="Schmitt C."/>
            <person name="Schoppmeier M."/>
            <person name="Schroder R."/>
            <person name="Shippy T.D."/>
            <person name="Simonnet F."/>
            <person name="Marques-Souza H."/>
            <person name="Tautz D."/>
            <person name="Tomoyasu Y."/>
            <person name="Trauner J."/>
            <person name="Van der Zee M."/>
            <person name="Vervoort M."/>
            <person name="Wittkopp N."/>
            <person name="Wimmer E.A."/>
            <person name="Yang X."/>
            <person name="Jones A.K."/>
            <person name="Sattelle D.B."/>
            <person name="Ebert P.R."/>
            <person name="Nelson D."/>
            <person name="Scott J.G."/>
            <person name="Beeman R.W."/>
            <person name="Muthukrishnan S."/>
            <person name="Kramer K.J."/>
            <person name="Arakane Y."/>
            <person name="Beeman R.W."/>
            <person name="Zhu Q."/>
            <person name="Hogenkamp D."/>
            <person name="Dixit R."/>
            <person name="Oppert B."/>
            <person name="Jiang H."/>
            <person name="Zou Z."/>
            <person name="Marshall J."/>
            <person name="Elpidina E."/>
            <person name="Vinokurov K."/>
            <person name="Oppert C."/>
            <person name="Zou Z."/>
            <person name="Evans J."/>
            <person name="Lu Z."/>
            <person name="Zhao P."/>
            <person name="Sumathipala N."/>
            <person name="Altincicek B."/>
            <person name="Vilcinskas A."/>
            <person name="Williams M."/>
            <person name="Hultmark D."/>
            <person name="Hetru C."/>
            <person name="Jiang H."/>
            <person name="Grimmelikhuijzen C.J."/>
            <person name="Hauser F."/>
            <person name="Cazzamali G."/>
            <person name="Williamson M."/>
            <person name="Park Y."/>
            <person name="Li B."/>
            <person name="Tanaka Y."/>
            <person name="Predel R."/>
            <person name="Neupert S."/>
            <person name="Schachtner J."/>
            <person name="Verleyen P."/>
            <person name="Raible F."/>
            <person name="Bork P."/>
            <person name="Friedrich M."/>
            <person name="Walden K.K."/>
            <person name="Robertson H.M."/>
            <person name="Angeli S."/>
            <person name="Foret S."/>
            <person name="Bucher G."/>
            <person name="Schuetz S."/>
            <person name="Maleszka R."/>
            <person name="Wimmer E.A."/>
            <person name="Beeman R.W."/>
            <person name="Lorenzen M."/>
            <person name="Tomoyasu Y."/>
            <person name="Miller S.C."/>
            <person name="Grossmann D."/>
            <person name="Bucher G."/>
        </authorList>
    </citation>
    <scope>NUCLEOTIDE SEQUENCE [LARGE SCALE GENOMIC DNA]</scope>
    <source>
        <strain evidence="9 10">Georgia GA2</strain>
    </source>
</reference>
<comment type="caution">
    <text evidence="8">Lacks conserved residue(s) required for the propagation of feature annotation.</text>
</comment>
<evidence type="ECO:0000256" key="6">
    <source>
        <dbReference type="ARBA" id="ARBA00023170"/>
    </source>
</evidence>
<evidence type="ECO:0000256" key="3">
    <source>
        <dbReference type="ARBA" id="ARBA00022692"/>
    </source>
</evidence>
<keyword evidence="4 8" id="KW-1133">Transmembrane helix</keyword>
<dbReference type="GO" id="GO:0007165">
    <property type="term" value="P:signal transduction"/>
    <property type="evidence" value="ECO:0007669"/>
    <property type="project" value="UniProtKB-KW"/>
</dbReference>
<comment type="subcellular location">
    <subcellularLocation>
        <location evidence="1 8">Cell membrane</location>
        <topology evidence="1 8">Multi-pass membrane protein</topology>
    </subcellularLocation>
</comment>
<feature type="transmembrane region" description="Helical" evidence="8">
    <location>
        <begin position="242"/>
        <end position="260"/>
    </location>
</feature>
<dbReference type="GO" id="GO:0030425">
    <property type="term" value="C:dendrite"/>
    <property type="evidence" value="ECO:0000318"/>
    <property type="project" value="GO_Central"/>
</dbReference>
<dbReference type="AlphaFoldDB" id="D6X1J1"/>
<keyword evidence="6 8" id="KW-0675">Receptor</keyword>
<keyword evidence="2 8" id="KW-1003">Cell membrane</keyword>
<dbReference type="EMBL" id="KQ971369">
    <property type="protein sequence ID" value="EFA10796.1"/>
    <property type="molecule type" value="Genomic_DNA"/>
</dbReference>
<dbReference type="OMA" id="INSHYSE"/>
<evidence type="ECO:0000256" key="1">
    <source>
        <dbReference type="ARBA" id="ARBA00004651"/>
    </source>
</evidence>
<dbReference type="Pfam" id="PF08395">
    <property type="entry name" value="7tm_7"/>
    <property type="match status" value="1"/>
</dbReference>
<keyword evidence="7 8" id="KW-0807">Transducer</keyword>
<dbReference type="GO" id="GO:0030424">
    <property type="term" value="C:axon"/>
    <property type="evidence" value="ECO:0000318"/>
    <property type="project" value="GO_Central"/>
</dbReference>
<feature type="transmembrane region" description="Helical" evidence="8">
    <location>
        <begin position="354"/>
        <end position="373"/>
    </location>
</feature>
<dbReference type="GO" id="GO:0043025">
    <property type="term" value="C:neuronal cell body"/>
    <property type="evidence" value="ECO:0000318"/>
    <property type="project" value="GO_Central"/>
</dbReference>
<evidence type="ECO:0000256" key="8">
    <source>
        <dbReference type="RuleBase" id="RU363108"/>
    </source>
</evidence>
<dbReference type="Proteomes" id="UP000007266">
    <property type="component" value="Linkage group 9"/>
</dbReference>
<keyword evidence="10" id="KW-1185">Reference proteome</keyword>
<keyword evidence="3 8" id="KW-0812">Transmembrane</keyword>
<dbReference type="InterPro" id="IPR013604">
    <property type="entry name" value="7TM_chemorcpt"/>
</dbReference>
<evidence type="ECO:0000313" key="9">
    <source>
        <dbReference type="EMBL" id="EFA10796.1"/>
    </source>
</evidence>
<dbReference type="HOGENOM" id="CLU_029071_2_0_1"/>
<accession>D6X1J1</accession>
<dbReference type="GO" id="GO:0007635">
    <property type="term" value="P:chemosensory behavior"/>
    <property type="evidence" value="ECO:0000318"/>
    <property type="project" value="GO_Central"/>
</dbReference>
<name>D6X1J1_TRICA</name>
<feature type="transmembrane region" description="Helical" evidence="8">
    <location>
        <begin position="46"/>
        <end position="66"/>
    </location>
</feature>
<dbReference type="GO" id="GO:0050909">
    <property type="term" value="P:sensory perception of taste"/>
    <property type="evidence" value="ECO:0007669"/>
    <property type="project" value="InterPro"/>
</dbReference>
<sequence length="377" mass="42847">MTITISKTLFHVLSPVLHLSRLFCLLSVKWTKTSCGNYKITKSRFYTIYTLATSCLLVTTSIYGLSQVYQLEVVYLIRLGDTTRRFVTFSDIVVVLSPCVTGPAFALFKTNQTITYLSHLKQFDSLFNQPKKSPKIFFTTALAIFCTAFILSTDIVLWLKLSRNYIFLLCLPYYISYWSTMAIELLFWHFVHLIRIRIGVMNEKLAEMVVTGLNSETTLKKLQDLVKGYEKLIGATNSVNDCYGFPILVIILGCLVHLLVTPYDVYSIIMSTGDSTSILSQTVWMTAHILRLFLIIEPCHGCFVKAKETSQLVCKLLCLSVNQEVRKSLEFFLMYLGECKIEFSAYGFTKINRGLLTTIAGAITTYLVVLFQFNKNG</sequence>
<dbReference type="PhylomeDB" id="D6X1J1"/>
<comment type="function">
    <text evidence="8">Gustatory receptor which mediates acceptance or avoidance behavior, depending on its substrates.</text>
</comment>
<evidence type="ECO:0000313" key="10">
    <source>
        <dbReference type="Proteomes" id="UP000007266"/>
    </source>
</evidence>
<evidence type="ECO:0000256" key="7">
    <source>
        <dbReference type="ARBA" id="ARBA00023224"/>
    </source>
</evidence>
<evidence type="ECO:0000256" key="4">
    <source>
        <dbReference type="ARBA" id="ARBA00022989"/>
    </source>
</evidence>
<evidence type="ECO:0000256" key="5">
    <source>
        <dbReference type="ARBA" id="ARBA00023136"/>
    </source>
</evidence>
<dbReference type="PANTHER" id="PTHR21143:SF123">
    <property type="entry name" value="GUSTATORY RECEPTOR FOR SUGAR TASTE 43A-RELATED"/>
    <property type="match status" value="1"/>
</dbReference>
<dbReference type="InParanoid" id="D6X1J1"/>